<sequence>MILLLYLKYQTVKHTFIIVYNVCYLLNQLQNAQYTQKDTQLLTQVEIAINMIQRIQQQQLRHISLNNGWIQRIQSFMMQYLPNKYFYPKSYIKGRIVQFHGGYKQGGQSICDKFCGLSCLTNADEFYFAKCPLNYQQQPISLQAYKRLIKGECSQYTQLCQICQSRTTDEIYIAQPSYVLDDSNYIQTKKLPGIAQNQIVQISFFMNKNFYILDTLLYFGLLSMTMGSFVEQDKYNCTQYQLSKIIDTLFYEFINAIYSLSPQALQKSKIFSLHQINFELISFNTLLIRPLYSINISNFYQIEINHLFTQSSAFIIQNYNSRVDLNN</sequence>
<reference evidence="1" key="1">
    <citation type="submission" date="2021-01" db="EMBL/GenBank/DDBJ databases">
        <authorList>
            <consortium name="Genoscope - CEA"/>
            <person name="William W."/>
        </authorList>
    </citation>
    <scope>NUCLEOTIDE SEQUENCE</scope>
</reference>
<evidence type="ECO:0000313" key="1">
    <source>
        <dbReference type="EMBL" id="CAD8214561.1"/>
    </source>
</evidence>
<dbReference type="Proteomes" id="UP000683925">
    <property type="component" value="Unassembled WGS sequence"/>
</dbReference>
<dbReference type="AlphaFoldDB" id="A0A8S1YMF6"/>
<protein>
    <submittedName>
        <fullName evidence="1">Uncharacterized protein</fullName>
    </submittedName>
</protein>
<organism evidence="1 2">
    <name type="scientific">Paramecium octaurelia</name>
    <dbReference type="NCBI Taxonomy" id="43137"/>
    <lineage>
        <taxon>Eukaryota</taxon>
        <taxon>Sar</taxon>
        <taxon>Alveolata</taxon>
        <taxon>Ciliophora</taxon>
        <taxon>Intramacronucleata</taxon>
        <taxon>Oligohymenophorea</taxon>
        <taxon>Peniculida</taxon>
        <taxon>Parameciidae</taxon>
        <taxon>Paramecium</taxon>
    </lineage>
</organism>
<evidence type="ECO:0000313" key="2">
    <source>
        <dbReference type="Proteomes" id="UP000683925"/>
    </source>
</evidence>
<dbReference type="EMBL" id="CAJJDP010000186">
    <property type="protein sequence ID" value="CAD8214561.1"/>
    <property type="molecule type" value="Genomic_DNA"/>
</dbReference>
<accession>A0A8S1YMF6</accession>
<keyword evidence="2" id="KW-1185">Reference proteome</keyword>
<comment type="caution">
    <text evidence="1">The sequence shown here is derived from an EMBL/GenBank/DDBJ whole genome shotgun (WGS) entry which is preliminary data.</text>
</comment>
<proteinExistence type="predicted"/>
<gene>
    <name evidence="1" type="ORF">POCTA_138.1.T1820005</name>
</gene>
<name>A0A8S1YMF6_PAROT</name>
<dbReference type="OrthoDB" id="325603at2759"/>